<evidence type="ECO:0000313" key="7">
    <source>
        <dbReference type="EMBL" id="GAA0945235.1"/>
    </source>
</evidence>
<keyword evidence="3" id="KW-0418">Kinase</keyword>
<keyword evidence="1" id="KW-0808">Transferase</keyword>
<name>A0ABN1QP96_9ACTN</name>
<protein>
    <recommendedName>
        <fullName evidence="6">Protein kinase domain-containing protein</fullName>
    </recommendedName>
</protein>
<feature type="transmembrane region" description="Helical" evidence="5">
    <location>
        <begin position="339"/>
        <end position="361"/>
    </location>
</feature>
<evidence type="ECO:0000256" key="3">
    <source>
        <dbReference type="ARBA" id="ARBA00022777"/>
    </source>
</evidence>
<feature type="domain" description="Protein kinase" evidence="6">
    <location>
        <begin position="4"/>
        <end position="253"/>
    </location>
</feature>
<sequence length="466" mass="48643">MGTYQLDGRLGQGGQGVVFRGRTPTGAQVAIKLLHGSVAADPEVRRRFLAEVDAVRRVAPFCTAQVLDASLDGDRPYLVSEYVDGVSLREHVVADGPRTGGSLDRIAIGTATALGAIHRAGVVHRDFKPGNVLLGLDGPRVIDFGVSRLMDSTVTTGQIPVGTPAYLAPERIEGQQAGPAADVYAWALTVAYTANGRQAFTAETYQEVLARILYGKPDLGSLSGRLLEIVQACLVADPVARPDAEAVLRFLLAGDAGGDVLTSGAMAALGADPKPAASERTVPFQAVSVRTASGRAAAVQTTSFPALSDRFSQLVPEEAGADQGEADQTVTGGRRGGRAWAWASAGVVLVAALGGLGWWFLQPPGLAGVWTGSADHVTAGRVFPVEIRIPQDGTGSMLWGADLKCSASLAPTEAAWVFQLESVKGKECHPGTLHFLPQNTNDKAGFNVVRKGQDAVTYSGAVSRLS</sequence>
<dbReference type="Proteomes" id="UP001501578">
    <property type="component" value="Unassembled WGS sequence"/>
</dbReference>
<dbReference type="Gene3D" id="3.30.200.20">
    <property type="entry name" value="Phosphorylase Kinase, domain 1"/>
    <property type="match status" value="1"/>
</dbReference>
<keyword evidence="5" id="KW-0472">Membrane</keyword>
<comment type="caution">
    <text evidence="7">The sequence shown here is derived from an EMBL/GenBank/DDBJ whole genome shotgun (WGS) entry which is preliminary data.</text>
</comment>
<gene>
    <name evidence="7" type="ORF">GCM10009560_59990</name>
</gene>
<keyword evidence="8" id="KW-1185">Reference proteome</keyword>
<keyword evidence="5" id="KW-1133">Transmembrane helix</keyword>
<dbReference type="CDD" id="cd14014">
    <property type="entry name" value="STKc_PknB_like"/>
    <property type="match status" value="1"/>
</dbReference>
<proteinExistence type="predicted"/>
<evidence type="ECO:0000313" key="8">
    <source>
        <dbReference type="Proteomes" id="UP001501578"/>
    </source>
</evidence>
<dbReference type="Pfam" id="PF00069">
    <property type="entry name" value="Pkinase"/>
    <property type="match status" value="1"/>
</dbReference>
<evidence type="ECO:0000256" key="5">
    <source>
        <dbReference type="SAM" id="Phobius"/>
    </source>
</evidence>
<evidence type="ECO:0000256" key="4">
    <source>
        <dbReference type="ARBA" id="ARBA00022840"/>
    </source>
</evidence>
<dbReference type="RefSeq" id="WP_343953482.1">
    <property type="nucleotide sequence ID" value="NZ_BAAAHQ010000038.1"/>
</dbReference>
<keyword evidence="4" id="KW-0067">ATP-binding</keyword>
<evidence type="ECO:0000256" key="2">
    <source>
        <dbReference type="ARBA" id="ARBA00022741"/>
    </source>
</evidence>
<dbReference type="InterPro" id="IPR011009">
    <property type="entry name" value="Kinase-like_dom_sf"/>
</dbReference>
<keyword evidence="5" id="KW-0812">Transmembrane</keyword>
<dbReference type="PANTHER" id="PTHR43289:SF34">
    <property type="entry name" value="SERINE_THREONINE-PROTEIN KINASE YBDM-RELATED"/>
    <property type="match status" value="1"/>
</dbReference>
<dbReference type="InterPro" id="IPR000719">
    <property type="entry name" value="Prot_kinase_dom"/>
</dbReference>
<evidence type="ECO:0000259" key="6">
    <source>
        <dbReference type="PROSITE" id="PS50011"/>
    </source>
</evidence>
<reference evidence="7 8" key="1">
    <citation type="journal article" date="2019" name="Int. J. Syst. Evol. Microbiol.">
        <title>The Global Catalogue of Microorganisms (GCM) 10K type strain sequencing project: providing services to taxonomists for standard genome sequencing and annotation.</title>
        <authorList>
            <consortium name="The Broad Institute Genomics Platform"/>
            <consortium name="The Broad Institute Genome Sequencing Center for Infectious Disease"/>
            <person name="Wu L."/>
            <person name="Ma J."/>
        </authorList>
    </citation>
    <scope>NUCLEOTIDE SEQUENCE [LARGE SCALE GENOMIC DNA]</scope>
    <source>
        <strain evidence="7 8">JCM 11136</strain>
    </source>
</reference>
<dbReference type="PANTHER" id="PTHR43289">
    <property type="entry name" value="MITOGEN-ACTIVATED PROTEIN KINASE KINASE KINASE 20-RELATED"/>
    <property type="match status" value="1"/>
</dbReference>
<dbReference type="PROSITE" id="PS00108">
    <property type="entry name" value="PROTEIN_KINASE_ST"/>
    <property type="match status" value="1"/>
</dbReference>
<accession>A0ABN1QP96</accession>
<evidence type="ECO:0000256" key="1">
    <source>
        <dbReference type="ARBA" id="ARBA00022679"/>
    </source>
</evidence>
<dbReference type="Gene3D" id="1.10.510.10">
    <property type="entry name" value="Transferase(Phosphotransferase) domain 1"/>
    <property type="match status" value="1"/>
</dbReference>
<dbReference type="SUPFAM" id="SSF56112">
    <property type="entry name" value="Protein kinase-like (PK-like)"/>
    <property type="match status" value="1"/>
</dbReference>
<keyword evidence="2" id="KW-0547">Nucleotide-binding</keyword>
<dbReference type="PROSITE" id="PS50011">
    <property type="entry name" value="PROTEIN_KINASE_DOM"/>
    <property type="match status" value="1"/>
</dbReference>
<dbReference type="InterPro" id="IPR008271">
    <property type="entry name" value="Ser/Thr_kinase_AS"/>
</dbReference>
<dbReference type="EMBL" id="BAAAHQ010000038">
    <property type="protein sequence ID" value="GAA0945235.1"/>
    <property type="molecule type" value="Genomic_DNA"/>
</dbReference>
<organism evidence="7 8">
    <name type="scientific">Nonomuraea longicatena</name>
    <dbReference type="NCBI Taxonomy" id="83682"/>
    <lineage>
        <taxon>Bacteria</taxon>
        <taxon>Bacillati</taxon>
        <taxon>Actinomycetota</taxon>
        <taxon>Actinomycetes</taxon>
        <taxon>Streptosporangiales</taxon>
        <taxon>Streptosporangiaceae</taxon>
        <taxon>Nonomuraea</taxon>
    </lineage>
</organism>